<keyword evidence="2" id="KW-1185">Reference proteome</keyword>
<gene>
    <name evidence="1" type="ORF">Bpfe_023653</name>
</gene>
<sequence>MDVQELLSGKVVDRLICHYWYSAGPVLYSGRVKGLQKGMKDVYLVNYWLDDEDKSRRVDYDMSKYQLACDILFKDLTLL</sequence>
<comment type="caution">
    <text evidence="1">The sequence shown here is derived from an EMBL/GenBank/DDBJ whole genome shotgun (WGS) entry which is preliminary data.</text>
</comment>
<evidence type="ECO:0000313" key="1">
    <source>
        <dbReference type="EMBL" id="KAK0046930.1"/>
    </source>
</evidence>
<reference evidence="1" key="2">
    <citation type="submission" date="2023-04" db="EMBL/GenBank/DDBJ databases">
        <authorList>
            <person name="Bu L."/>
            <person name="Lu L."/>
            <person name="Laidemitt M.R."/>
            <person name="Zhang S.M."/>
            <person name="Mutuku M."/>
            <person name="Mkoji G."/>
            <person name="Steinauer M."/>
            <person name="Loker E.S."/>
        </authorList>
    </citation>
    <scope>NUCLEOTIDE SEQUENCE</scope>
    <source>
        <strain evidence="1">KasaAsao</strain>
        <tissue evidence="1">Whole Snail</tissue>
    </source>
</reference>
<protein>
    <submittedName>
        <fullName evidence="1">Protein bric-a-brac 2</fullName>
    </submittedName>
</protein>
<proteinExistence type="predicted"/>
<evidence type="ECO:0000313" key="2">
    <source>
        <dbReference type="Proteomes" id="UP001233172"/>
    </source>
</evidence>
<organism evidence="1 2">
    <name type="scientific">Biomphalaria pfeifferi</name>
    <name type="common">Bloodfluke planorb</name>
    <name type="synonym">Freshwater snail</name>
    <dbReference type="NCBI Taxonomy" id="112525"/>
    <lineage>
        <taxon>Eukaryota</taxon>
        <taxon>Metazoa</taxon>
        <taxon>Spiralia</taxon>
        <taxon>Lophotrochozoa</taxon>
        <taxon>Mollusca</taxon>
        <taxon>Gastropoda</taxon>
        <taxon>Heterobranchia</taxon>
        <taxon>Euthyneura</taxon>
        <taxon>Panpulmonata</taxon>
        <taxon>Hygrophila</taxon>
        <taxon>Lymnaeoidea</taxon>
        <taxon>Planorbidae</taxon>
        <taxon>Biomphalaria</taxon>
    </lineage>
</organism>
<dbReference type="Proteomes" id="UP001233172">
    <property type="component" value="Unassembled WGS sequence"/>
</dbReference>
<name>A0AAD8B2L6_BIOPF</name>
<accession>A0AAD8B2L6</accession>
<reference evidence="1" key="1">
    <citation type="journal article" date="2023" name="PLoS Negl. Trop. Dis.">
        <title>A genome sequence for Biomphalaria pfeifferi, the major vector snail for the human-infecting parasite Schistosoma mansoni.</title>
        <authorList>
            <person name="Bu L."/>
            <person name="Lu L."/>
            <person name="Laidemitt M.R."/>
            <person name="Zhang S.M."/>
            <person name="Mutuku M."/>
            <person name="Mkoji G."/>
            <person name="Steinauer M."/>
            <person name="Loker E.S."/>
        </authorList>
    </citation>
    <scope>NUCLEOTIDE SEQUENCE</scope>
    <source>
        <strain evidence="1">KasaAsao</strain>
    </source>
</reference>
<dbReference type="AlphaFoldDB" id="A0AAD8B2L6"/>
<dbReference type="EMBL" id="JASAOG010000158">
    <property type="protein sequence ID" value="KAK0046930.1"/>
    <property type="molecule type" value="Genomic_DNA"/>
</dbReference>